<dbReference type="Gene3D" id="3.40.50.300">
    <property type="entry name" value="P-loop containing nucleotide triphosphate hydrolases"/>
    <property type="match status" value="2"/>
</dbReference>
<accession>F5Y9K2</accession>
<dbReference type="KEGG" id="taz:TREAZ_0832"/>
<dbReference type="FunFam" id="3.40.50.300:FF:000127">
    <property type="entry name" value="Ribose import ATP-binding protein RbsA"/>
    <property type="match status" value="1"/>
</dbReference>
<dbReference type="InterPro" id="IPR027417">
    <property type="entry name" value="P-loop_NTPase"/>
</dbReference>
<dbReference type="GO" id="GO:0016887">
    <property type="term" value="F:ATP hydrolysis activity"/>
    <property type="evidence" value="ECO:0007669"/>
    <property type="project" value="InterPro"/>
</dbReference>
<keyword evidence="12" id="KW-0378">Hydrolase</keyword>
<proteinExistence type="predicted"/>
<evidence type="ECO:0000256" key="3">
    <source>
        <dbReference type="ARBA" id="ARBA00022448"/>
    </source>
</evidence>
<dbReference type="RefSeq" id="WP_015711141.1">
    <property type="nucleotide sequence ID" value="NC_015577.1"/>
</dbReference>
<evidence type="ECO:0000256" key="7">
    <source>
        <dbReference type="ARBA" id="ARBA00022741"/>
    </source>
</evidence>
<organism evidence="12 13">
    <name type="scientific">Leadbettera azotonutricia (strain ATCC BAA-888 / DSM 13862 / ZAS-9)</name>
    <name type="common">Treponema azotonutricium</name>
    <dbReference type="NCBI Taxonomy" id="545695"/>
    <lineage>
        <taxon>Bacteria</taxon>
        <taxon>Pseudomonadati</taxon>
        <taxon>Spirochaetota</taxon>
        <taxon>Spirochaetia</taxon>
        <taxon>Spirochaetales</taxon>
        <taxon>Breznakiellaceae</taxon>
        <taxon>Leadbettera</taxon>
    </lineage>
</organism>
<evidence type="ECO:0000256" key="5">
    <source>
        <dbReference type="ARBA" id="ARBA00022597"/>
    </source>
</evidence>
<dbReference type="STRING" id="545695.TREAZ_0832"/>
<dbReference type="GO" id="GO:0005524">
    <property type="term" value="F:ATP binding"/>
    <property type="evidence" value="ECO:0007669"/>
    <property type="project" value="UniProtKB-KW"/>
</dbReference>
<feature type="domain" description="ABC transporter" evidence="11">
    <location>
        <begin position="9"/>
        <end position="244"/>
    </location>
</feature>
<dbReference type="CDD" id="cd03215">
    <property type="entry name" value="ABC_Carb_Monos_II"/>
    <property type="match status" value="1"/>
</dbReference>
<dbReference type="GO" id="GO:0015749">
    <property type="term" value="P:monosaccharide transmembrane transport"/>
    <property type="evidence" value="ECO:0007669"/>
    <property type="project" value="UniProtKB-ARBA"/>
</dbReference>
<evidence type="ECO:0000256" key="6">
    <source>
        <dbReference type="ARBA" id="ARBA00022737"/>
    </source>
</evidence>
<feature type="domain" description="ABC transporter" evidence="11">
    <location>
        <begin position="254"/>
        <end position="496"/>
    </location>
</feature>
<evidence type="ECO:0000313" key="13">
    <source>
        <dbReference type="Proteomes" id="UP000009222"/>
    </source>
</evidence>
<keyword evidence="5" id="KW-0762">Sugar transport</keyword>
<dbReference type="FunFam" id="3.40.50.300:FF:000126">
    <property type="entry name" value="Galactose/methyl galactoside import ATP-binding protein MglA"/>
    <property type="match status" value="1"/>
</dbReference>
<keyword evidence="6" id="KW-0677">Repeat</keyword>
<evidence type="ECO:0000256" key="2">
    <source>
        <dbReference type="ARBA" id="ARBA00004533"/>
    </source>
</evidence>
<dbReference type="EC" id="3.6.3.17" evidence="12"/>
<evidence type="ECO:0000256" key="4">
    <source>
        <dbReference type="ARBA" id="ARBA00022475"/>
    </source>
</evidence>
<dbReference type="SMART" id="SM00382">
    <property type="entry name" value="AAA"/>
    <property type="match status" value="2"/>
</dbReference>
<protein>
    <submittedName>
        <fullName evidence="12">Ribose import ATP-binding protein RbsA</fullName>
        <ecNumber evidence="12">3.6.3.17</ecNumber>
    </submittedName>
</protein>
<keyword evidence="4" id="KW-1003">Cell membrane</keyword>
<reference evidence="12 13" key="2">
    <citation type="journal article" date="2011" name="ISME J.">
        <title>RNA-seq reveals cooperative metabolic interactions between two termite-gut spirochete species in co-culture.</title>
        <authorList>
            <person name="Rosenthal A.Z."/>
            <person name="Matson E.G."/>
            <person name="Eldar A."/>
            <person name="Leadbetter J.R."/>
        </authorList>
    </citation>
    <scope>NUCLEOTIDE SEQUENCE [LARGE SCALE GENOMIC DNA]</scope>
    <source>
        <strain evidence="13">ATCC BAA-888 / DSM 13862 / ZAS-9</strain>
    </source>
</reference>
<dbReference type="InterPro" id="IPR017871">
    <property type="entry name" value="ABC_transporter-like_CS"/>
</dbReference>
<keyword evidence="3" id="KW-0813">Transport</keyword>
<dbReference type="eggNOG" id="COG1129">
    <property type="taxonomic scope" value="Bacteria"/>
</dbReference>
<keyword evidence="8 12" id="KW-0067">ATP-binding</keyword>
<dbReference type="EMBL" id="CP001841">
    <property type="protein sequence ID" value="AEF82636.1"/>
    <property type="molecule type" value="Genomic_DNA"/>
</dbReference>
<dbReference type="SUPFAM" id="SSF52540">
    <property type="entry name" value="P-loop containing nucleoside triphosphate hydrolases"/>
    <property type="match status" value="2"/>
</dbReference>
<dbReference type="GO" id="GO:0005886">
    <property type="term" value="C:plasma membrane"/>
    <property type="evidence" value="ECO:0007669"/>
    <property type="project" value="UniProtKB-SubCell"/>
</dbReference>
<evidence type="ECO:0000256" key="8">
    <source>
        <dbReference type="ARBA" id="ARBA00022840"/>
    </source>
</evidence>
<evidence type="ECO:0000259" key="11">
    <source>
        <dbReference type="PROSITE" id="PS50893"/>
    </source>
</evidence>
<dbReference type="AlphaFoldDB" id="F5Y9K2"/>
<dbReference type="InterPro" id="IPR003439">
    <property type="entry name" value="ABC_transporter-like_ATP-bd"/>
</dbReference>
<dbReference type="CDD" id="cd03216">
    <property type="entry name" value="ABC_Carb_Monos_I"/>
    <property type="match status" value="1"/>
</dbReference>
<keyword evidence="7" id="KW-0547">Nucleotide-binding</keyword>
<gene>
    <name evidence="12" type="ordered locus">TREAZ_0832</name>
</gene>
<evidence type="ECO:0000256" key="9">
    <source>
        <dbReference type="ARBA" id="ARBA00022967"/>
    </source>
</evidence>
<dbReference type="InterPro" id="IPR050107">
    <property type="entry name" value="ABC_carbohydrate_import_ATPase"/>
</dbReference>
<keyword evidence="9" id="KW-1278">Translocase</keyword>
<dbReference type="Proteomes" id="UP000009222">
    <property type="component" value="Chromosome"/>
</dbReference>
<evidence type="ECO:0000256" key="10">
    <source>
        <dbReference type="ARBA" id="ARBA00023136"/>
    </source>
</evidence>
<sequence length="496" mass="55038">MEQTNQYILELRDIVKLYPGVVAMDKVSLGFYPGEIHGIVGENGAGKSTLIKCITGCIEPTEGEIVFKGDVYKSLSPIHAIEKGIGAVYQEFNLVPFLSAAENIFYGREKKKGLFLDYETMNKEAEAIIRELGVTIDPRSRIKDLTVAYQQMVEIAKTVSRDVKFLILDEPSAPLTAPEIEAMFGVVRRLKARGVTVLYISHRIEEIFQLTDRVSVMRDGQYIRTLNTSETNPNELIRLMVGRELTGTYPERKTETGPVVLEVKNLRNNYIKNVSFTLKKGEILGLGGLVGAGRTETVRAIFGADAINAGEVSIGGKPVHIKNPKEAIKYRIGLIPEDRKRHGVLLGLSVKNNITFACLPNLSPRQWVDNRKEDAMVGEEIDKLRIKTPTVQQLVKNLSGGNQQKVVLAKWLATKCDVLIFDEPTRGIDVGAKQEIYKLMRALAEEGKSIIMISSEMPELLGMSDRIVVMHEGRIVGELDAKQATQDAVLTMASNL</sequence>
<dbReference type="PANTHER" id="PTHR43790:SF9">
    <property type="entry name" value="GALACTOFURANOSE TRANSPORTER ATP-BINDING PROTEIN YTFR"/>
    <property type="match status" value="1"/>
</dbReference>
<name>F5Y9K2_LEAAZ</name>
<dbReference type="Pfam" id="PF00005">
    <property type="entry name" value="ABC_tran"/>
    <property type="match status" value="2"/>
</dbReference>
<reference evidence="13" key="1">
    <citation type="submission" date="2009-12" db="EMBL/GenBank/DDBJ databases">
        <title>Complete sequence of Treponema azotonutricium strain ZAS-9.</title>
        <authorList>
            <person name="Tetu S.G."/>
            <person name="Matson E."/>
            <person name="Ren Q."/>
            <person name="Seshadri R."/>
            <person name="Elbourne L."/>
            <person name="Hassan K.A."/>
            <person name="Durkin A."/>
            <person name="Radune D."/>
            <person name="Mohamoud Y."/>
            <person name="Shay R."/>
            <person name="Jin S."/>
            <person name="Zhang X."/>
            <person name="Lucey K."/>
            <person name="Ballor N.R."/>
            <person name="Ottesen E."/>
            <person name="Rosenthal R."/>
            <person name="Allen A."/>
            <person name="Leadbetter J.R."/>
            <person name="Paulsen I.T."/>
        </authorList>
    </citation>
    <scope>NUCLEOTIDE SEQUENCE [LARGE SCALE GENOMIC DNA]</scope>
    <source>
        <strain evidence="13">ATCC BAA-888 / DSM 13862 / ZAS-9</strain>
    </source>
</reference>
<keyword evidence="10" id="KW-0472">Membrane</keyword>
<dbReference type="PROSITE" id="PS50893">
    <property type="entry name" value="ABC_TRANSPORTER_2"/>
    <property type="match status" value="2"/>
</dbReference>
<dbReference type="InParanoid" id="F5Y9K2"/>
<dbReference type="HOGENOM" id="CLU_000604_92_3_12"/>
<evidence type="ECO:0000256" key="1">
    <source>
        <dbReference type="ARBA" id="ARBA00004202"/>
    </source>
</evidence>
<comment type="subcellular location">
    <subcellularLocation>
        <location evidence="2">Cell inner membrane</location>
    </subcellularLocation>
    <subcellularLocation>
        <location evidence="1">Cell membrane</location>
        <topology evidence="1">Peripheral membrane protein</topology>
    </subcellularLocation>
</comment>
<dbReference type="PANTHER" id="PTHR43790">
    <property type="entry name" value="CARBOHYDRATE TRANSPORT ATP-BINDING PROTEIN MG119-RELATED"/>
    <property type="match status" value="1"/>
</dbReference>
<evidence type="ECO:0000313" key="12">
    <source>
        <dbReference type="EMBL" id="AEF82636.1"/>
    </source>
</evidence>
<keyword evidence="13" id="KW-1185">Reference proteome</keyword>
<dbReference type="InterPro" id="IPR003593">
    <property type="entry name" value="AAA+_ATPase"/>
</dbReference>
<dbReference type="PROSITE" id="PS00211">
    <property type="entry name" value="ABC_TRANSPORTER_1"/>
    <property type="match status" value="1"/>
</dbReference>